<name>A0ABD3DFD7_9LAMI</name>
<dbReference type="InterPro" id="IPR050796">
    <property type="entry name" value="SCF_F-box_component"/>
</dbReference>
<dbReference type="PANTHER" id="PTHR31672:SF11">
    <property type="entry name" value="F-BOX PROTEIN CPR1-LIKE ISOFORM X2"/>
    <property type="match status" value="1"/>
</dbReference>
<evidence type="ECO:0000259" key="1">
    <source>
        <dbReference type="Pfam" id="PF08268"/>
    </source>
</evidence>
<comment type="caution">
    <text evidence="2">The sequence shown here is derived from an EMBL/GenBank/DDBJ whole genome shotgun (WGS) entry which is preliminary data.</text>
</comment>
<evidence type="ECO:0000313" key="3">
    <source>
        <dbReference type="Proteomes" id="UP001632038"/>
    </source>
</evidence>
<dbReference type="EMBL" id="JAVIJP010000017">
    <property type="protein sequence ID" value="KAL3640833.1"/>
    <property type="molecule type" value="Genomic_DNA"/>
</dbReference>
<keyword evidence="3" id="KW-1185">Reference proteome</keyword>
<organism evidence="2 3">
    <name type="scientific">Castilleja foliolosa</name>
    <dbReference type="NCBI Taxonomy" id="1961234"/>
    <lineage>
        <taxon>Eukaryota</taxon>
        <taxon>Viridiplantae</taxon>
        <taxon>Streptophyta</taxon>
        <taxon>Embryophyta</taxon>
        <taxon>Tracheophyta</taxon>
        <taxon>Spermatophyta</taxon>
        <taxon>Magnoliopsida</taxon>
        <taxon>eudicotyledons</taxon>
        <taxon>Gunneridae</taxon>
        <taxon>Pentapetalae</taxon>
        <taxon>asterids</taxon>
        <taxon>lamiids</taxon>
        <taxon>Lamiales</taxon>
        <taxon>Orobanchaceae</taxon>
        <taxon>Pedicularideae</taxon>
        <taxon>Castillejinae</taxon>
        <taxon>Castilleja</taxon>
    </lineage>
</organism>
<dbReference type="AlphaFoldDB" id="A0ABD3DFD7"/>
<dbReference type="Pfam" id="PF08268">
    <property type="entry name" value="FBA_3"/>
    <property type="match status" value="1"/>
</dbReference>
<reference evidence="3" key="1">
    <citation type="journal article" date="2024" name="IScience">
        <title>Strigolactones Initiate the Formation of Haustorium-like Structures in Castilleja.</title>
        <authorList>
            <person name="Buerger M."/>
            <person name="Peterson D."/>
            <person name="Chory J."/>
        </authorList>
    </citation>
    <scope>NUCLEOTIDE SEQUENCE [LARGE SCALE GENOMIC DNA]</scope>
</reference>
<gene>
    <name evidence="2" type="ORF">CASFOL_015801</name>
</gene>
<accession>A0ABD3DFD7</accession>
<proteinExistence type="predicted"/>
<dbReference type="Proteomes" id="UP001632038">
    <property type="component" value="Unassembled WGS sequence"/>
</dbReference>
<protein>
    <recommendedName>
        <fullName evidence="1">F-box associated beta-propeller type 3 domain-containing protein</fullName>
    </recommendedName>
</protein>
<dbReference type="InterPro" id="IPR013187">
    <property type="entry name" value="F-box-assoc_dom_typ3"/>
</dbReference>
<dbReference type="PANTHER" id="PTHR31672">
    <property type="entry name" value="BNACNNG10540D PROTEIN"/>
    <property type="match status" value="1"/>
</dbReference>
<evidence type="ECO:0000313" key="2">
    <source>
        <dbReference type="EMBL" id="KAL3640833.1"/>
    </source>
</evidence>
<feature type="domain" description="F-box associated beta-propeller type 3" evidence="1">
    <location>
        <begin position="69"/>
        <end position="316"/>
    </location>
</feature>
<sequence length="389" mass="44920">MENTKPIIEEENKNSEIAGSDNCSNVTNISSLPDDIMVQILVRVPEQDIYGICSSWHKITRTRPEYDQLVFVSTQKDQIEISNFDDHKFTAREILSSCNGLVLDYNKYDRSDPHISNPVTKRRIALPPLDPLYGYAAMAYAAASMEYKVVNITCRPGNVRPCCSILTVGVDKDWTRRVNIKDLSHTEVTLLFVVRPLTTEGFLHWARHNYSHYVLTLNVETEIITLHHLPPPLRGYSDKKLVNYYLSTGRHLSILISDRTRFSWEVWMMKSETGEWTNVTRIDLEVEKCMQLEGVSALNCRLEPVGWSKHGEVLVFRVSKLKLDHNSEYSQSGYYHFDSTRYCIAYNVCTREMNSFELECHTSNNYIAHRNSLVWLDRVPLFDEVGEAH</sequence>